<protein>
    <submittedName>
        <fullName evidence="2">Uncharacterized protein</fullName>
    </submittedName>
</protein>
<dbReference type="VEuPathDB" id="FungiDB:H257_19279"/>
<dbReference type="RefSeq" id="XP_009846726.1">
    <property type="nucleotide sequence ID" value="XM_009848424.1"/>
</dbReference>
<organism evidence="2">
    <name type="scientific">Aphanomyces astaci</name>
    <name type="common">Crayfish plague agent</name>
    <dbReference type="NCBI Taxonomy" id="112090"/>
    <lineage>
        <taxon>Eukaryota</taxon>
        <taxon>Sar</taxon>
        <taxon>Stramenopiles</taxon>
        <taxon>Oomycota</taxon>
        <taxon>Saprolegniomycetes</taxon>
        <taxon>Saprolegniales</taxon>
        <taxon>Verrucalvaceae</taxon>
        <taxon>Aphanomyces</taxon>
    </lineage>
</organism>
<dbReference type="OrthoDB" id="165798at2759"/>
<dbReference type="EMBL" id="KI913566">
    <property type="protein sequence ID" value="ETV63788.1"/>
    <property type="molecule type" value="Genomic_DNA"/>
</dbReference>
<dbReference type="GeneID" id="20821275"/>
<gene>
    <name evidence="2" type="ORF">H257_19279</name>
</gene>
<accession>W4FAP3</accession>
<feature type="region of interest" description="Disordered" evidence="1">
    <location>
        <begin position="113"/>
        <end position="151"/>
    </location>
</feature>
<reference evidence="2" key="1">
    <citation type="submission" date="2013-12" db="EMBL/GenBank/DDBJ databases">
        <title>The Genome Sequence of Aphanomyces astaci APO3.</title>
        <authorList>
            <consortium name="The Broad Institute Genomics Platform"/>
            <person name="Russ C."/>
            <person name="Tyler B."/>
            <person name="van West P."/>
            <person name="Dieguez-Uribeondo J."/>
            <person name="Young S.K."/>
            <person name="Zeng Q."/>
            <person name="Gargeya S."/>
            <person name="Fitzgerald M."/>
            <person name="Abouelleil A."/>
            <person name="Alvarado L."/>
            <person name="Chapman S.B."/>
            <person name="Gainer-Dewar J."/>
            <person name="Goldberg J."/>
            <person name="Griggs A."/>
            <person name="Gujja S."/>
            <person name="Hansen M."/>
            <person name="Howarth C."/>
            <person name="Imamovic A."/>
            <person name="Ireland A."/>
            <person name="Larimer J."/>
            <person name="McCowan C."/>
            <person name="Murphy C."/>
            <person name="Pearson M."/>
            <person name="Poon T.W."/>
            <person name="Priest M."/>
            <person name="Roberts A."/>
            <person name="Saif S."/>
            <person name="Shea T."/>
            <person name="Sykes S."/>
            <person name="Wortman J."/>
            <person name="Nusbaum C."/>
            <person name="Birren B."/>
        </authorList>
    </citation>
    <scope>NUCLEOTIDE SEQUENCE [LARGE SCALE GENOMIC DNA]</scope>
    <source>
        <strain evidence="2">APO3</strain>
    </source>
</reference>
<name>W4FAP3_APHAT</name>
<evidence type="ECO:0000313" key="2">
    <source>
        <dbReference type="EMBL" id="ETV63788.1"/>
    </source>
</evidence>
<evidence type="ECO:0000256" key="1">
    <source>
        <dbReference type="SAM" id="MobiDB-lite"/>
    </source>
</evidence>
<proteinExistence type="predicted"/>
<dbReference type="AlphaFoldDB" id="W4FAP3"/>
<sequence length="151" mass="17116">MFASYESMELNAFQLYFLERMKFADKRTQDMDTSTYLDFSKKRSTNFMGHTKAFLDWLGLPSMTKACVEFLNFVVYNKIGRLIEEAIKLKQQGQLDVLGGALLAADIKAVSLKGADPTPPQVHPTTTKRKHDEPSPPNPPRGPPARLKRLR</sequence>